<evidence type="ECO:0000256" key="1">
    <source>
        <dbReference type="SAM" id="MobiDB-lite"/>
    </source>
</evidence>
<protein>
    <submittedName>
        <fullName evidence="2">Uncharacterized protein</fullName>
    </submittedName>
</protein>
<keyword evidence="3" id="KW-1185">Reference proteome</keyword>
<feature type="region of interest" description="Disordered" evidence="1">
    <location>
        <begin position="331"/>
        <end position="381"/>
    </location>
</feature>
<reference evidence="2 3" key="1">
    <citation type="submission" date="2024-09" db="EMBL/GenBank/DDBJ databases">
        <title>Genome sequencing and assembly of Phytophthora oleae, isolate VK10A, causative agent of rot of olive drupes.</title>
        <authorList>
            <person name="Conti Taguali S."/>
            <person name="Riolo M."/>
            <person name="La Spada F."/>
            <person name="Cacciola S.O."/>
            <person name="Dionisio G."/>
        </authorList>
    </citation>
    <scope>NUCLEOTIDE SEQUENCE [LARGE SCALE GENOMIC DNA]</scope>
    <source>
        <strain evidence="2 3">VK10A</strain>
    </source>
</reference>
<accession>A0ABD3F1K2</accession>
<evidence type="ECO:0000313" key="2">
    <source>
        <dbReference type="EMBL" id="KAL3660692.1"/>
    </source>
</evidence>
<dbReference type="EMBL" id="JBIMZQ010000040">
    <property type="protein sequence ID" value="KAL3660692.1"/>
    <property type="molecule type" value="Genomic_DNA"/>
</dbReference>
<feature type="compositionally biased region" description="Polar residues" evidence="1">
    <location>
        <begin position="331"/>
        <end position="353"/>
    </location>
</feature>
<organism evidence="2 3">
    <name type="scientific">Phytophthora oleae</name>
    <dbReference type="NCBI Taxonomy" id="2107226"/>
    <lineage>
        <taxon>Eukaryota</taxon>
        <taxon>Sar</taxon>
        <taxon>Stramenopiles</taxon>
        <taxon>Oomycota</taxon>
        <taxon>Peronosporomycetes</taxon>
        <taxon>Peronosporales</taxon>
        <taxon>Peronosporaceae</taxon>
        <taxon>Phytophthora</taxon>
    </lineage>
</organism>
<feature type="compositionally biased region" description="Low complexity" evidence="1">
    <location>
        <begin position="213"/>
        <end position="223"/>
    </location>
</feature>
<feature type="compositionally biased region" description="Basic and acidic residues" evidence="1">
    <location>
        <begin position="251"/>
        <end position="261"/>
    </location>
</feature>
<dbReference type="Proteomes" id="UP001632037">
    <property type="component" value="Unassembled WGS sequence"/>
</dbReference>
<proteinExistence type="predicted"/>
<name>A0ABD3F1K2_9STRA</name>
<sequence length="381" mass="41713">MPSSLLAHAFVLLTPDMIKFSWECPIYGKVKKKSALVNSVVSAQEARSNTSGPILRQAVVLEHEDSFHFGQVITLAGCETVVRLMDETDETPIAAITPTAPVVALLLHSLALPKTEWALEEILELTSSIVDKVCGSGTSAGSKDIATILEEFVDTTYFPRTEDEIQWTDPKTGVKVVFPLQHGIDYAYYVDGHVTPVPDTVGTSFCRPPSPPARTSTRSRTSSHANRSDASLELFNTLIDDDDDDVINEPTEAKNADESARASHPSRKRRAEDQLSVSILGNKRTNVGSPVLVDTDAEIAQILGNRPELVERFLQLRAAAVPVSLISRTLQPDQTPELPHTQSRANSVPQRLSNPEKEAHEWQGHQKSRGGDARSKYAFTS</sequence>
<feature type="compositionally biased region" description="Basic and acidic residues" evidence="1">
    <location>
        <begin position="354"/>
        <end position="375"/>
    </location>
</feature>
<gene>
    <name evidence="2" type="ORF">V7S43_014446</name>
</gene>
<evidence type="ECO:0000313" key="3">
    <source>
        <dbReference type="Proteomes" id="UP001632037"/>
    </source>
</evidence>
<comment type="caution">
    <text evidence="2">The sequence shown here is derived from an EMBL/GenBank/DDBJ whole genome shotgun (WGS) entry which is preliminary data.</text>
</comment>
<feature type="region of interest" description="Disordered" evidence="1">
    <location>
        <begin position="241"/>
        <end position="276"/>
    </location>
</feature>
<dbReference type="AlphaFoldDB" id="A0ABD3F1K2"/>
<feature type="region of interest" description="Disordered" evidence="1">
    <location>
        <begin position="201"/>
        <end position="227"/>
    </location>
</feature>